<dbReference type="Bgee" id="ENSACAG00000015378">
    <property type="expression patterns" value="Expressed in ovary and 13 other cell types or tissues"/>
</dbReference>
<keyword evidence="5" id="KW-0694">RNA-binding</keyword>
<dbReference type="Gene3D" id="3.30.70.330">
    <property type="match status" value="1"/>
</dbReference>
<gene>
    <name evidence="9" type="primary">RBM48</name>
</gene>
<name>G1KR14_ANOCA</name>
<dbReference type="PANTHER" id="PTHR20957:SF0">
    <property type="entry name" value="RNA-BINDING PROTEIN 48"/>
    <property type="match status" value="1"/>
</dbReference>
<dbReference type="Proteomes" id="UP000001646">
    <property type="component" value="Chromosome 6"/>
</dbReference>
<reference evidence="9" key="3">
    <citation type="submission" date="2025-09" db="UniProtKB">
        <authorList>
            <consortium name="Ensembl"/>
        </authorList>
    </citation>
    <scope>IDENTIFICATION</scope>
</reference>
<dbReference type="GeneID" id="100558216"/>
<keyword evidence="4" id="KW-0747">Spliceosome</keyword>
<dbReference type="eggNOG" id="ENOG502QSNB">
    <property type="taxonomic scope" value="Eukaryota"/>
</dbReference>
<keyword evidence="6" id="KW-0508">mRNA splicing</keyword>
<dbReference type="RefSeq" id="XP_003222153.1">
    <property type="nucleotide sequence ID" value="XM_003222105.4"/>
</dbReference>
<evidence type="ECO:0000313" key="10">
    <source>
        <dbReference type="Proteomes" id="UP000001646"/>
    </source>
</evidence>
<dbReference type="InterPro" id="IPR039599">
    <property type="entry name" value="RBM48"/>
</dbReference>
<evidence type="ECO:0000256" key="7">
    <source>
        <dbReference type="ARBA" id="ARBA00035004"/>
    </source>
</evidence>
<dbReference type="InterPro" id="IPR012677">
    <property type="entry name" value="Nucleotide-bd_a/b_plait_sf"/>
</dbReference>
<dbReference type="Ensembl" id="ENSACAT00000015415.3">
    <property type="protein sequence ID" value="ENSACAP00000015110.3"/>
    <property type="gene ID" value="ENSACAG00000015378.3"/>
</dbReference>
<dbReference type="GeneTree" id="ENSGT00390000004541"/>
<feature type="compositionally biased region" description="Polar residues" evidence="8">
    <location>
        <begin position="343"/>
        <end position="360"/>
    </location>
</feature>
<dbReference type="InterPro" id="IPR035979">
    <property type="entry name" value="RBD_domain_sf"/>
</dbReference>
<comment type="function">
    <text evidence="7">As a component of the minor spliceosome, involved in the splicing of U12-type introns in pre-mRNAs.</text>
</comment>
<evidence type="ECO:0000256" key="1">
    <source>
        <dbReference type="ARBA" id="ARBA00006938"/>
    </source>
</evidence>
<dbReference type="OrthoDB" id="78358at2759"/>
<dbReference type="AlphaFoldDB" id="G1KR14"/>
<evidence type="ECO:0000256" key="4">
    <source>
        <dbReference type="ARBA" id="ARBA00022728"/>
    </source>
</evidence>
<comment type="similarity">
    <text evidence="1">Belongs to the RBM48 family.</text>
</comment>
<evidence type="ECO:0000256" key="2">
    <source>
        <dbReference type="ARBA" id="ARBA00015189"/>
    </source>
</evidence>
<dbReference type="InParanoid" id="G1KR14"/>
<dbReference type="GO" id="GO:0006397">
    <property type="term" value="P:mRNA processing"/>
    <property type="evidence" value="ECO:0007669"/>
    <property type="project" value="UniProtKB-KW"/>
</dbReference>
<accession>G1KR14</accession>
<evidence type="ECO:0000313" key="9">
    <source>
        <dbReference type="Ensembl" id="ENSACAP00000015110.3"/>
    </source>
</evidence>
<protein>
    <recommendedName>
        <fullName evidence="2">RNA-binding protein 48</fullName>
    </recommendedName>
</protein>
<dbReference type="InterPro" id="IPR034264">
    <property type="entry name" value="RBM48_RRM"/>
</dbReference>
<feature type="region of interest" description="Disordered" evidence="8">
    <location>
        <begin position="343"/>
        <end position="369"/>
    </location>
</feature>
<dbReference type="HOGENOM" id="CLU_065720_0_0_1"/>
<dbReference type="GO" id="GO:0008380">
    <property type="term" value="P:RNA splicing"/>
    <property type="evidence" value="ECO:0007669"/>
    <property type="project" value="UniProtKB-KW"/>
</dbReference>
<reference evidence="9" key="2">
    <citation type="submission" date="2025-08" db="UniProtKB">
        <authorList>
            <consortium name="Ensembl"/>
        </authorList>
    </citation>
    <scope>IDENTIFICATION</scope>
</reference>
<dbReference type="CDD" id="cd12442">
    <property type="entry name" value="RRM_RBM48"/>
    <property type="match status" value="1"/>
</dbReference>
<dbReference type="FunFam" id="3.30.70.330:FF:000424">
    <property type="entry name" value="RNA-binding protein 48 isoform X4"/>
    <property type="match status" value="1"/>
</dbReference>
<proteinExistence type="inferred from homology"/>
<dbReference type="KEGG" id="acs:100558216"/>
<reference evidence="9 10" key="1">
    <citation type="submission" date="2009-12" db="EMBL/GenBank/DDBJ databases">
        <title>The Genome Sequence of Anolis carolinensis (Green Anole Lizard).</title>
        <authorList>
            <consortium name="The Genome Sequencing Platform"/>
            <person name="Di Palma F."/>
            <person name="Alfoldi J."/>
            <person name="Heiman D."/>
            <person name="Young S."/>
            <person name="Grabherr M."/>
            <person name="Johnson J."/>
            <person name="Lander E.S."/>
            <person name="Lindblad-Toh K."/>
        </authorList>
    </citation>
    <scope>NUCLEOTIDE SEQUENCE [LARGE SCALE GENOMIC DNA]</scope>
    <source>
        <strain evidence="9 10">JBL SC #1</strain>
    </source>
</reference>
<dbReference type="GO" id="GO:0005681">
    <property type="term" value="C:spliceosomal complex"/>
    <property type="evidence" value="ECO:0007669"/>
    <property type="project" value="UniProtKB-KW"/>
</dbReference>
<keyword evidence="3" id="KW-0507">mRNA processing</keyword>
<dbReference type="STRING" id="28377.ENSACAP00000015110"/>
<keyword evidence="10" id="KW-1185">Reference proteome</keyword>
<dbReference type="CTD" id="84060"/>
<dbReference type="SUPFAM" id="SSF54928">
    <property type="entry name" value="RNA-binding domain, RBD"/>
    <property type="match status" value="1"/>
</dbReference>
<evidence type="ECO:0000256" key="6">
    <source>
        <dbReference type="ARBA" id="ARBA00023187"/>
    </source>
</evidence>
<dbReference type="GO" id="GO:0005654">
    <property type="term" value="C:nucleoplasm"/>
    <property type="evidence" value="ECO:0000318"/>
    <property type="project" value="GO_Central"/>
</dbReference>
<evidence type="ECO:0000256" key="5">
    <source>
        <dbReference type="ARBA" id="ARBA00022884"/>
    </source>
</evidence>
<dbReference type="GO" id="GO:0003723">
    <property type="term" value="F:RNA binding"/>
    <property type="evidence" value="ECO:0007669"/>
    <property type="project" value="UniProtKB-KW"/>
</dbReference>
<evidence type="ECO:0000256" key="8">
    <source>
        <dbReference type="SAM" id="MobiDB-lite"/>
    </source>
</evidence>
<dbReference type="PANTHER" id="PTHR20957">
    <property type="entry name" value="RNA-BINDING PROTEIN 48"/>
    <property type="match status" value="1"/>
</dbReference>
<organism evidence="9 10">
    <name type="scientific">Anolis carolinensis</name>
    <name type="common">Green anole</name>
    <name type="synonym">American chameleon</name>
    <dbReference type="NCBI Taxonomy" id="28377"/>
    <lineage>
        <taxon>Eukaryota</taxon>
        <taxon>Metazoa</taxon>
        <taxon>Chordata</taxon>
        <taxon>Craniata</taxon>
        <taxon>Vertebrata</taxon>
        <taxon>Euteleostomi</taxon>
        <taxon>Lepidosauria</taxon>
        <taxon>Squamata</taxon>
        <taxon>Bifurcata</taxon>
        <taxon>Unidentata</taxon>
        <taxon>Episquamata</taxon>
        <taxon>Toxicofera</taxon>
        <taxon>Iguania</taxon>
        <taxon>Dactyloidae</taxon>
        <taxon>Anolis</taxon>
    </lineage>
</organism>
<sequence length="369" mass="41730">MAAATERSGGGEVGGAQQHHAQLGICASRAKYREGRRPRAVKVYTVNLESRYLLIQGVPALGVMKELVEQFALYGAIEEYNPLDDYPAEEFTEVYLIKFKKIQSARLAKRKLDERSFFGSLLHVCYAPEFESVQETREKLQDRRKYIAKATSKKEQLLVRKQASTTGFQKSLQLDISGSYTSEASTSNWNSYAHVHDPHDRSCYEWSLRSVAAPSGEQCNSVLVQPPHVADCAKGPKYFSQSSTITQSLQQEIHNTPACCNRQRKLPYDNGLDRFMPRTTQLQERRRRRNEDNKLALLGSVSDSKEVIIGPRLPETPKIDLEDDSLNASANLIRNRLKEVVTSVQTPKQSEGIPMNSQTEPAIKQRRRI</sequence>
<evidence type="ECO:0000256" key="3">
    <source>
        <dbReference type="ARBA" id="ARBA00022664"/>
    </source>
</evidence>